<evidence type="ECO:0000313" key="1">
    <source>
        <dbReference type="EMBL" id="AMM44086.1"/>
    </source>
</evidence>
<dbReference type="Proteomes" id="UP000223891">
    <property type="component" value="Segment"/>
</dbReference>
<reference evidence="2" key="1">
    <citation type="submission" date="2016-01" db="EMBL/GenBank/DDBJ databases">
        <title>Isolation and Characterization of Enterobacteria phage CBB.</title>
        <authorList>
            <person name="Buttimer C.T.H."/>
            <person name="Hendrix H."/>
            <person name="Alexandre H."/>
            <person name="O'Mahony J."/>
            <person name="Lavigne R."/>
            <person name="Coffey A."/>
        </authorList>
    </citation>
    <scope>NUCLEOTIDE SEQUENCE [LARGE SCALE GENOMIC DNA]</scope>
</reference>
<sequence>MIYQYAIVDEESEEVIGKYVNTVKPFKMRNVIYTLKSPDGEVLSQGKAFLSRAEKFWDQVKDPLYSANQKNNLIIGG</sequence>
<protein>
    <submittedName>
        <fullName evidence="1">Uncharacterized protein</fullName>
    </submittedName>
</protein>
<name>A0A1L2CVR5_9CAUD</name>
<accession>A0A1L2CVR5</accession>
<organism evidence="1 2">
    <name type="scientific">Pectobacterium phage vB_PcaM_CBB</name>
    <dbReference type="NCBI Taxonomy" id="2772511"/>
    <lineage>
        <taxon>Viruses</taxon>
        <taxon>Duplodnaviria</taxon>
        <taxon>Heunggongvirae</taxon>
        <taxon>Uroviricota</taxon>
        <taxon>Caudoviricetes</taxon>
        <taxon>Mimasvirus</taxon>
        <taxon>Mimasvirus CBB</taxon>
    </lineage>
</organism>
<keyword evidence="2" id="KW-1185">Reference proteome</keyword>
<evidence type="ECO:0000313" key="2">
    <source>
        <dbReference type="Proteomes" id="UP000223891"/>
    </source>
</evidence>
<dbReference type="EMBL" id="KU574722">
    <property type="protein sequence ID" value="AMM44086.1"/>
    <property type="molecule type" value="Genomic_DNA"/>
</dbReference>
<proteinExistence type="predicted"/>
<gene>
    <name evidence="1" type="ORF">CBB_523</name>
</gene>